<gene>
    <name evidence="6" type="ORF">FHP29_02220</name>
</gene>
<dbReference type="NCBIfam" id="NF005559">
    <property type="entry name" value="PRK07231.1"/>
    <property type="match status" value="1"/>
</dbReference>
<dbReference type="PROSITE" id="PS00061">
    <property type="entry name" value="ADH_SHORT"/>
    <property type="match status" value="1"/>
</dbReference>
<evidence type="ECO:0000259" key="5">
    <source>
        <dbReference type="SMART" id="SM00822"/>
    </source>
</evidence>
<sequence>MSDIQSQYDGARSGGRVTDKVVIVTGGSRGIGAACVRRLVEEGARVVIADVLEAQGKALADELGERTAYVPLDVTSEDGWQEAVAAAEAAFGPVSGLVNNAGIVHVDPIESLSEADYRRVIDVNQVGVFLGMKAVLPSMRRAREAGVAGSIVNISSTGGLIAYSRILGYVASKWAVRGMTKTAAQEFGPEGIRVNSVHPGFTRSEMTADSARSHEQAQHQPLARQADPVEIANLVLFLLSDESSYSTGSEFVADGGFTSL</sequence>
<dbReference type="InterPro" id="IPR057326">
    <property type="entry name" value="KR_dom"/>
</dbReference>
<name>A0A5C4WIV9_9ACTN</name>
<accession>A0A5C4WIV9</accession>
<evidence type="ECO:0000256" key="1">
    <source>
        <dbReference type="ARBA" id="ARBA00006484"/>
    </source>
</evidence>
<dbReference type="RefSeq" id="WP_139621246.1">
    <property type="nucleotide sequence ID" value="NZ_VDMP01000014.1"/>
</dbReference>
<evidence type="ECO:0000313" key="7">
    <source>
        <dbReference type="Proteomes" id="UP000313231"/>
    </source>
</evidence>
<dbReference type="Pfam" id="PF13561">
    <property type="entry name" value="adh_short_C2"/>
    <property type="match status" value="1"/>
</dbReference>
<dbReference type="PRINTS" id="PR00080">
    <property type="entry name" value="SDRFAMILY"/>
</dbReference>
<dbReference type="EMBL" id="VDMP01000014">
    <property type="protein sequence ID" value="TNM48137.1"/>
    <property type="molecule type" value="Genomic_DNA"/>
</dbReference>
<evidence type="ECO:0000256" key="4">
    <source>
        <dbReference type="SAM" id="MobiDB-lite"/>
    </source>
</evidence>
<dbReference type="FunFam" id="3.40.50.720:FF:000084">
    <property type="entry name" value="Short-chain dehydrogenase reductase"/>
    <property type="match status" value="1"/>
</dbReference>
<evidence type="ECO:0000313" key="6">
    <source>
        <dbReference type="EMBL" id="TNM48137.1"/>
    </source>
</evidence>
<evidence type="ECO:0000256" key="3">
    <source>
        <dbReference type="ARBA" id="ARBA00023027"/>
    </source>
</evidence>
<keyword evidence="7" id="KW-1185">Reference proteome</keyword>
<dbReference type="PRINTS" id="PR00081">
    <property type="entry name" value="GDHRDH"/>
</dbReference>
<protein>
    <submittedName>
        <fullName evidence="6">Glucose 1-dehydrogenase</fullName>
        <ecNumber evidence="6">1.1.1.47</ecNumber>
    </submittedName>
</protein>
<dbReference type="InterPro" id="IPR002347">
    <property type="entry name" value="SDR_fam"/>
</dbReference>
<dbReference type="SUPFAM" id="SSF51735">
    <property type="entry name" value="NAD(P)-binding Rossmann-fold domains"/>
    <property type="match status" value="1"/>
</dbReference>
<dbReference type="EC" id="1.1.1.47" evidence="6"/>
<dbReference type="Gene3D" id="3.40.50.720">
    <property type="entry name" value="NAD(P)-binding Rossmann-like Domain"/>
    <property type="match status" value="1"/>
</dbReference>
<comment type="similarity">
    <text evidence="1">Belongs to the short-chain dehydrogenases/reductases (SDR) family.</text>
</comment>
<dbReference type="OrthoDB" id="3542748at2"/>
<keyword evidence="2 6" id="KW-0560">Oxidoreductase</keyword>
<dbReference type="PANTHER" id="PTHR24321">
    <property type="entry name" value="DEHYDROGENASES, SHORT CHAIN"/>
    <property type="match status" value="1"/>
</dbReference>
<dbReference type="InterPro" id="IPR020904">
    <property type="entry name" value="Sc_DH/Rdtase_CS"/>
</dbReference>
<organism evidence="6 7">
    <name type="scientific">Nocardioides albidus</name>
    <dbReference type="NCBI Taxonomy" id="1517589"/>
    <lineage>
        <taxon>Bacteria</taxon>
        <taxon>Bacillati</taxon>
        <taxon>Actinomycetota</taxon>
        <taxon>Actinomycetes</taxon>
        <taxon>Propionibacteriales</taxon>
        <taxon>Nocardioidaceae</taxon>
        <taxon>Nocardioides</taxon>
    </lineage>
</organism>
<comment type="caution">
    <text evidence="6">The sequence shown here is derived from an EMBL/GenBank/DDBJ whole genome shotgun (WGS) entry which is preliminary data.</text>
</comment>
<feature type="domain" description="Ketoreductase" evidence="5">
    <location>
        <begin position="20"/>
        <end position="169"/>
    </location>
</feature>
<feature type="region of interest" description="Disordered" evidence="4">
    <location>
        <begin position="204"/>
        <end position="224"/>
    </location>
</feature>
<dbReference type="PANTHER" id="PTHR24321:SF8">
    <property type="entry name" value="ESTRADIOL 17-BETA-DEHYDROGENASE 8-RELATED"/>
    <property type="match status" value="1"/>
</dbReference>
<dbReference type="AlphaFoldDB" id="A0A5C4WIV9"/>
<dbReference type="SMART" id="SM00822">
    <property type="entry name" value="PKS_KR"/>
    <property type="match status" value="1"/>
</dbReference>
<reference evidence="6 7" key="1">
    <citation type="journal article" date="2016" name="Int. J. Syst. Evol. Microbiol.">
        <title>Nocardioides albidus sp. nov., an actinobacterium isolated from garden soil.</title>
        <authorList>
            <person name="Singh H."/>
            <person name="Du J."/>
            <person name="Trinh H."/>
            <person name="Won K."/>
            <person name="Yang J.E."/>
            <person name="Yin C."/>
            <person name="Kook M."/>
            <person name="Yi T.H."/>
        </authorList>
    </citation>
    <scope>NUCLEOTIDE SEQUENCE [LARGE SCALE GENOMIC DNA]</scope>
    <source>
        <strain evidence="6 7">CCTCC AB 2015297</strain>
    </source>
</reference>
<dbReference type="InterPro" id="IPR036291">
    <property type="entry name" value="NAD(P)-bd_dom_sf"/>
</dbReference>
<proteinExistence type="inferred from homology"/>
<dbReference type="GO" id="GO:0047936">
    <property type="term" value="F:glucose 1-dehydrogenase [NAD(P)+] activity"/>
    <property type="evidence" value="ECO:0007669"/>
    <property type="project" value="UniProtKB-EC"/>
</dbReference>
<evidence type="ECO:0000256" key="2">
    <source>
        <dbReference type="ARBA" id="ARBA00023002"/>
    </source>
</evidence>
<keyword evidence="3" id="KW-0520">NAD</keyword>
<dbReference type="Proteomes" id="UP000313231">
    <property type="component" value="Unassembled WGS sequence"/>
</dbReference>